<evidence type="ECO:0000256" key="11">
    <source>
        <dbReference type="ARBA" id="ARBA00022786"/>
    </source>
</evidence>
<comment type="pathway">
    <text evidence="3">Protein modification; protein ubiquitination.</text>
</comment>
<evidence type="ECO:0000256" key="2">
    <source>
        <dbReference type="ARBA" id="ARBA00004123"/>
    </source>
</evidence>
<dbReference type="FunFam" id="3.30.40.10:FF:000172">
    <property type="entry name" value="E3 ubiquitin-protein ligase RAD18"/>
    <property type="match status" value="1"/>
</dbReference>
<comment type="catalytic activity">
    <reaction evidence="1">
        <text>S-ubiquitinyl-[E2 ubiquitin-conjugating enzyme]-L-cysteine + [acceptor protein]-L-lysine = [E2 ubiquitin-conjugating enzyme]-L-cysteine + N(6)-ubiquitinyl-[acceptor protein]-L-lysine.</text>
        <dbReference type="EC" id="2.3.2.27"/>
    </reaction>
</comment>
<keyword evidence="14" id="KW-0234">DNA repair</keyword>
<keyword evidence="8" id="KW-0479">Metal-binding</keyword>
<feature type="domain" description="RING-type" evidence="21">
    <location>
        <begin position="34"/>
        <end position="72"/>
    </location>
</feature>
<name>A0A0H2RFS1_9AGAM</name>
<dbReference type="GO" id="GO:0006301">
    <property type="term" value="P:DNA damage tolerance"/>
    <property type="evidence" value="ECO:0007669"/>
    <property type="project" value="InterPro"/>
</dbReference>
<dbReference type="SMART" id="SM00184">
    <property type="entry name" value="RING"/>
    <property type="match status" value="1"/>
</dbReference>
<feature type="compositionally biased region" description="Low complexity" evidence="20">
    <location>
        <begin position="270"/>
        <end position="284"/>
    </location>
</feature>
<keyword evidence="15" id="KW-0539">Nucleus</keyword>
<dbReference type="InterPro" id="IPR001841">
    <property type="entry name" value="Znf_RING"/>
</dbReference>
<evidence type="ECO:0000256" key="18">
    <source>
        <dbReference type="ARBA" id="ARBA00082369"/>
    </source>
</evidence>
<dbReference type="InterPro" id="IPR013083">
    <property type="entry name" value="Znf_RING/FYVE/PHD"/>
</dbReference>
<keyword evidence="13" id="KW-0238">DNA-binding</keyword>
<dbReference type="FunCoup" id="A0A0H2RFS1">
    <property type="interactions" value="165"/>
</dbReference>
<dbReference type="GO" id="GO:0061630">
    <property type="term" value="F:ubiquitin protein ligase activity"/>
    <property type="evidence" value="ECO:0007669"/>
    <property type="project" value="UniProtKB-EC"/>
</dbReference>
<evidence type="ECO:0000313" key="24">
    <source>
        <dbReference type="Proteomes" id="UP000053477"/>
    </source>
</evidence>
<keyword evidence="24" id="KW-1185">Reference proteome</keyword>
<evidence type="ECO:0000256" key="17">
    <source>
        <dbReference type="ARBA" id="ARBA00074353"/>
    </source>
</evidence>
<evidence type="ECO:0000256" key="16">
    <source>
        <dbReference type="ARBA" id="ARBA00031783"/>
    </source>
</evidence>
<evidence type="ECO:0000256" key="1">
    <source>
        <dbReference type="ARBA" id="ARBA00000900"/>
    </source>
</evidence>
<keyword evidence="7" id="KW-0808">Transferase</keyword>
<feature type="domain" description="SAP" evidence="22">
    <location>
        <begin position="291"/>
        <end position="325"/>
    </location>
</feature>
<dbReference type="OrthoDB" id="9049620at2759"/>
<evidence type="ECO:0000256" key="14">
    <source>
        <dbReference type="ARBA" id="ARBA00023204"/>
    </source>
</evidence>
<evidence type="ECO:0000256" key="13">
    <source>
        <dbReference type="ARBA" id="ARBA00023125"/>
    </source>
</evidence>
<feature type="compositionally biased region" description="Basic and acidic residues" evidence="20">
    <location>
        <begin position="394"/>
        <end position="419"/>
    </location>
</feature>
<evidence type="ECO:0000259" key="21">
    <source>
        <dbReference type="PROSITE" id="PS50089"/>
    </source>
</evidence>
<dbReference type="PROSITE" id="PS50800">
    <property type="entry name" value="SAP"/>
    <property type="match status" value="1"/>
</dbReference>
<evidence type="ECO:0000256" key="9">
    <source>
        <dbReference type="ARBA" id="ARBA00022763"/>
    </source>
</evidence>
<organism evidence="23 24">
    <name type="scientific">Schizopora paradoxa</name>
    <dbReference type="NCBI Taxonomy" id="27342"/>
    <lineage>
        <taxon>Eukaryota</taxon>
        <taxon>Fungi</taxon>
        <taxon>Dikarya</taxon>
        <taxon>Basidiomycota</taxon>
        <taxon>Agaricomycotina</taxon>
        <taxon>Agaricomycetes</taxon>
        <taxon>Hymenochaetales</taxon>
        <taxon>Schizoporaceae</taxon>
        <taxon>Schizopora</taxon>
    </lineage>
</organism>
<sequence>MIMANVHDAEGVPDPTDFPKSIKGLRALDESLRCSICLEIFDAPMSLPCGHSFCSLCIRENILTRKECARCRKQADDFHLTKNAQLEEAALNWKIARPAVLDLITQLENAKAEAERYRARLEKGKGKASPTSDAEERDSSSRPAKRRRTSADSGDDVQSTSTAHLVAEEEEDEEEDDPHADYIPSSDVEEQSIQEDGVVVCPINNKHKTHISHINAHIDSACTAHIYRPGHRPTKHAPASTAKMKPSAKSAWNSVFQSNSRTSSRDSSSKGKSSRSPSTTSTNERLPKVSYSVQKDKKIRDLLQEHGLSLNGTREQQIARHQHYVTLYNANLDRPPAQCKSTDELRRELRKWEDSLSVKKVEITDPKAYLRKNNDHFKAQVNALNERRRLEKKAANEGNKVVHIEASEMDESPHAKDNGTEQDDIVSDSEGEREIC</sequence>
<dbReference type="AlphaFoldDB" id="A0A0H2RFS1"/>
<dbReference type="InterPro" id="IPR027370">
    <property type="entry name" value="Znf-RING_euk"/>
</dbReference>
<dbReference type="GO" id="GO:0008270">
    <property type="term" value="F:zinc ion binding"/>
    <property type="evidence" value="ECO:0007669"/>
    <property type="project" value="UniProtKB-KW"/>
</dbReference>
<evidence type="ECO:0000256" key="5">
    <source>
        <dbReference type="ARBA" id="ARBA00012483"/>
    </source>
</evidence>
<evidence type="ECO:0000256" key="12">
    <source>
        <dbReference type="ARBA" id="ARBA00022833"/>
    </source>
</evidence>
<gene>
    <name evidence="23" type="ORF">SCHPADRAFT_942681</name>
</gene>
<keyword evidence="12" id="KW-0862">Zinc</keyword>
<evidence type="ECO:0000256" key="15">
    <source>
        <dbReference type="ARBA" id="ARBA00023242"/>
    </source>
</evidence>
<evidence type="ECO:0000256" key="8">
    <source>
        <dbReference type="ARBA" id="ARBA00022723"/>
    </source>
</evidence>
<proteinExistence type="inferred from homology"/>
<feature type="region of interest" description="Disordered" evidence="20">
    <location>
        <begin position="120"/>
        <end position="192"/>
    </location>
</feature>
<evidence type="ECO:0000256" key="19">
    <source>
        <dbReference type="PROSITE-ProRule" id="PRU00175"/>
    </source>
</evidence>
<feature type="compositionally biased region" description="Acidic residues" evidence="20">
    <location>
        <begin position="168"/>
        <end position="178"/>
    </location>
</feature>
<keyword evidence="10 19" id="KW-0863">Zinc-finger</keyword>
<dbReference type="InterPro" id="IPR017907">
    <property type="entry name" value="Znf_RING_CS"/>
</dbReference>
<dbReference type="PANTHER" id="PTHR14134:SF2">
    <property type="entry name" value="E3 UBIQUITIN-PROTEIN LIGASE RAD18"/>
    <property type="match status" value="1"/>
</dbReference>
<dbReference type="NCBIfam" id="TIGR00599">
    <property type="entry name" value="rad18"/>
    <property type="match status" value="1"/>
</dbReference>
<dbReference type="Pfam" id="PF13445">
    <property type="entry name" value="zf-RING_UBOX"/>
    <property type="match status" value="1"/>
</dbReference>
<feature type="region of interest" description="Disordered" evidence="20">
    <location>
        <begin position="394"/>
        <end position="436"/>
    </location>
</feature>
<reference evidence="23 24" key="1">
    <citation type="submission" date="2015-04" db="EMBL/GenBank/DDBJ databases">
        <title>Complete genome sequence of Schizopora paradoxa KUC8140, a cosmopolitan wood degrader in East Asia.</title>
        <authorList>
            <consortium name="DOE Joint Genome Institute"/>
            <person name="Min B."/>
            <person name="Park H."/>
            <person name="Jang Y."/>
            <person name="Kim J.-J."/>
            <person name="Kim K.H."/>
            <person name="Pangilinan J."/>
            <person name="Lipzen A."/>
            <person name="Riley R."/>
            <person name="Grigoriev I.V."/>
            <person name="Spatafora J.W."/>
            <person name="Choi I.-G."/>
        </authorList>
    </citation>
    <scope>NUCLEOTIDE SEQUENCE [LARGE SCALE GENOMIC DNA]</scope>
    <source>
        <strain evidence="23 24">KUC8140</strain>
    </source>
</reference>
<evidence type="ECO:0000256" key="6">
    <source>
        <dbReference type="ARBA" id="ARBA00015551"/>
    </source>
</evidence>
<dbReference type="GO" id="GO:0003697">
    <property type="term" value="F:single-stranded DNA binding"/>
    <property type="evidence" value="ECO:0007669"/>
    <property type="project" value="InterPro"/>
</dbReference>
<keyword evidence="9" id="KW-0227">DNA damage</keyword>
<dbReference type="InterPro" id="IPR039577">
    <property type="entry name" value="Rad18"/>
</dbReference>
<dbReference type="EMBL" id="KQ086020">
    <property type="protein sequence ID" value="KLO10664.1"/>
    <property type="molecule type" value="Genomic_DNA"/>
</dbReference>
<evidence type="ECO:0000256" key="7">
    <source>
        <dbReference type="ARBA" id="ARBA00022679"/>
    </source>
</evidence>
<accession>A0A0H2RFS1</accession>
<dbReference type="InterPro" id="IPR003034">
    <property type="entry name" value="SAP_dom"/>
</dbReference>
<evidence type="ECO:0000256" key="20">
    <source>
        <dbReference type="SAM" id="MobiDB-lite"/>
    </source>
</evidence>
<evidence type="ECO:0000313" key="23">
    <source>
        <dbReference type="EMBL" id="KLO10664.1"/>
    </source>
</evidence>
<evidence type="ECO:0000256" key="10">
    <source>
        <dbReference type="ARBA" id="ARBA00022771"/>
    </source>
</evidence>
<evidence type="ECO:0000256" key="3">
    <source>
        <dbReference type="ARBA" id="ARBA00004906"/>
    </source>
</evidence>
<dbReference type="GO" id="GO:0097505">
    <property type="term" value="C:Rad6-Rad18 complex"/>
    <property type="evidence" value="ECO:0007669"/>
    <property type="project" value="TreeGrafter"/>
</dbReference>
<dbReference type="SUPFAM" id="SSF57850">
    <property type="entry name" value="RING/U-box"/>
    <property type="match status" value="1"/>
</dbReference>
<dbReference type="PROSITE" id="PS00518">
    <property type="entry name" value="ZF_RING_1"/>
    <property type="match status" value="1"/>
</dbReference>
<dbReference type="PANTHER" id="PTHR14134">
    <property type="entry name" value="E3 UBIQUITIN-PROTEIN LIGASE RAD18"/>
    <property type="match status" value="1"/>
</dbReference>
<evidence type="ECO:0000259" key="22">
    <source>
        <dbReference type="PROSITE" id="PS50800"/>
    </source>
</evidence>
<protein>
    <recommendedName>
        <fullName evidence="6">Postreplication repair E3 ubiquitin-protein ligase RAD18</fullName>
        <ecNumber evidence="5">2.3.2.27</ecNumber>
    </recommendedName>
    <alternativeName>
        <fullName evidence="17">Postreplication repair E3 ubiquitin-protein ligase rad18</fullName>
    </alternativeName>
    <alternativeName>
        <fullName evidence="16 18">RING-type E3 ubiquitin transferase RAD18</fullName>
    </alternativeName>
</protein>
<evidence type="ECO:0000256" key="4">
    <source>
        <dbReference type="ARBA" id="ARBA00009506"/>
    </source>
</evidence>
<comment type="subcellular location">
    <subcellularLocation>
        <location evidence="2">Nucleus</location>
    </subcellularLocation>
</comment>
<dbReference type="Proteomes" id="UP000053477">
    <property type="component" value="Unassembled WGS sequence"/>
</dbReference>
<dbReference type="GO" id="GO:0006513">
    <property type="term" value="P:protein monoubiquitination"/>
    <property type="evidence" value="ECO:0007669"/>
    <property type="project" value="InterPro"/>
</dbReference>
<dbReference type="InterPro" id="IPR004580">
    <property type="entry name" value="Rad18_fungi"/>
</dbReference>
<dbReference type="GO" id="GO:0006281">
    <property type="term" value="P:DNA repair"/>
    <property type="evidence" value="ECO:0007669"/>
    <property type="project" value="UniProtKB-KW"/>
</dbReference>
<dbReference type="Gene3D" id="3.30.40.10">
    <property type="entry name" value="Zinc/RING finger domain, C3HC4 (zinc finger)"/>
    <property type="match status" value="1"/>
</dbReference>
<dbReference type="InParanoid" id="A0A0H2RFS1"/>
<dbReference type="GO" id="GO:0005634">
    <property type="term" value="C:nucleus"/>
    <property type="evidence" value="ECO:0007669"/>
    <property type="project" value="UniProtKB-SubCell"/>
</dbReference>
<keyword evidence="11" id="KW-0833">Ubl conjugation pathway</keyword>
<dbReference type="EC" id="2.3.2.27" evidence="5"/>
<feature type="region of interest" description="Disordered" evidence="20">
    <location>
        <begin position="229"/>
        <end position="293"/>
    </location>
</feature>
<feature type="compositionally biased region" description="Acidic residues" evidence="20">
    <location>
        <begin position="420"/>
        <end position="429"/>
    </location>
</feature>
<comment type="similarity">
    <text evidence="4">Belongs to the RAD18 family.</text>
</comment>
<dbReference type="PROSITE" id="PS50089">
    <property type="entry name" value="ZF_RING_2"/>
    <property type="match status" value="1"/>
</dbReference>
<dbReference type="STRING" id="27342.A0A0H2RFS1"/>